<gene>
    <name evidence="1" type="ORF">NCTC12957_00637</name>
</gene>
<dbReference type="AlphaFoldDB" id="A0A380IFV1"/>
<organism evidence="1 2">
    <name type="scientific">Streptococcus acidominimus</name>
    <dbReference type="NCBI Taxonomy" id="1326"/>
    <lineage>
        <taxon>Bacteria</taxon>
        <taxon>Bacillati</taxon>
        <taxon>Bacillota</taxon>
        <taxon>Bacilli</taxon>
        <taxon>Lactobacillales</taxon>
        <taxon>Streptococcaceae</taxon>
        <taxon>Streptococcus</taxon>
    </lineage>
</organism>
<dbReference type="RefSeq" id="WP_158015151.1">
    <property type="nucleotide sequence ID" value="NZ_MSJL01000054.1"/>
</dbReference>
<protein>
    <submittedName>
        <fullName evidence="1">Uncharacterized protein</fullName>
    </submittedName>
</protein>
<dbReference type="Proteomes" id="UP000255213">
    <property type="component" value="Unassembled WGS sequence"/>
</dbReference>
<reference evidence="1 2" key="1">
    <citation type="submission" date="2018-06" db="EMBL/GenBank/DDBJ databases">
        <authorList>
            <consortium name="Pathogen Informatics"/>
            <person name="Doyle S."/>
        </authorList>
    </citation>
    <scope>NUCLEOTIDE SEQUENCE [LARGE SCALE GENOMIC DNA]</scope>
    <source>
        <strain evidence="1 2">NCTC12957</strain>
    </source>
</reference>
<evidence type="ECO:0000313" key="2">
    <source>
        <dbReference type="Proteomes" id="UP000255213"/>
    </source>
</evidence>
<name>A0A380IFV1_STRAI</name>
<accession>A0A380IFV1</accession>
<proteinExistence type="predicted"/>
<dbReference type="EMBL" id="UHEN01000001">
    <property type="protein sequence ID" value="SUN06432.1"/>
    <property type="molecule type" value="Genomic_DNA"/>
</dbReference>
<sequence length="55" mass="6171">MKLLQKLAVILIVLKVASVILAIVKGRFELFDTLGDMTDMLMYIVVYQLAGKVDE</sequence>
<evidence type="ECO:0000313" key="1">
    <source>
        <dbReference type="EMBL" id="SUN06432.1"/>
    </source>
</evidence>